<sequence>MLFFMKIPKKLHVALLILLIGRLIYNAFQMEWFKLFDGTFEWKSLQGFSVSLLVLLVLIFQYKSTAEQEKQKDK</sequence>
<dbReference type="AlphaFoldDB" id="A0A916ZVY5"/>
<gene>
    <name evidence="2" type="ORF">GCM10010831_17220</name>
</gene>
<keyword evidence="1" id="KW-0472">Membrane</keyword>
<name>A0A916ZVY5_9FLAO</name>
<evidence type="ECO:0000256" key="1">
    <source>
        <dbReference type="SAM" id="Phobius"/>
    </source>
</evidence>
<accession>A0A916ZVY5</accession>
<proteinExistence type="predicted"/>
<evidence type="ECO:0000313" key="2">
    <source>
        <dbReference type="EMBL" id="GGE16483.1"/>
    </source>
</evidence>
<keyword evidence="1" id="KW-0812">Transmembrane</keyword>
<feature type="transmembrane region" description="Helical" evidence="1">
    <location>
        <begin position="45"/>
        <end position="62"/>
    </location>
</feature>
<dbReference type="Proteomes" id="UP000599688">
    <property type="component" value="Unassembled WGS sequence"/>
</dbReference>
<comment type="caution">
    <text evidence="2">The sequence shown here is derived from an EMBL/GenBank/DDBJ whole genome shotgun (WGS) entry which is preliminary data.</text>
</comment>
<evidence type="ECO:0000313" key="3">
    <source>
        <dbReference type="Proteomes" id="UP000599688"/>
    </source>
</evidence>
<keyword evidence="3" id="KW-1185">Reference proteome</keyword>
<dbReference type="EMBL" id="BMGL01000009">
    <property type="protein sequence ID" value="GGE16483.1"/>
    <property type="molecule type" value="Genomic_DNA"/>
</dbReference>
<keyword evidence="1" id="KW-1133">Transmembrane helix</keyword>
<reference evidence="2 3" key="1">
    <citation type="journal article" date="2014" name="Int. J. Syst. Evol. Microbiol.">
        <title>Complete genome sequence of Corynebacterium casei LMG S-19264T (=DSM 44701T), isolated from a smear-ripened cheese.</title>
        <authorList>
            <consortium name="US DOE Joint Genome Institute (JGI-PGF)"/>
            <person name="Walter F."/>
            <person name="Albersmeier A."/>
            <person name="Kalinowski J."/>
            <person name="Ruckert C."/>
        </authorList>
    </citation>
    <scope>NUCLEOTIDE SEQUENCE [LARGE SCALE GENOMIC DNA]</scope>
    <source>
        <strain evidence="2 3">CGMCC 1.12925</strain>
    </source>
</reference>
<protein>
    <submittedName>
        <fullName evidence="2">Uncharacterized protein</fullName>
    </submittedName>
</protein>
<organism evidence="2 3">
    <name type="scientific">Psychroflexus salis</name>
    <dbReference type="NCBI Taxonomy" id="1526574"/>
    <lineage>
        <taxon>Bacteria</taxon>
        <taxon>Pseudomonadati</taxon>
        <taxon>Bacteroidota</taxon>
        <taxon>Flavobacteriia</taxon>
        <taxon>Flavobacteriales</taxon>
        <taxon>Flavobacteriaceae</taxon>
        <taxon>Psychroflexus</taxon>
    </lineage>
</organism>